<keyword evidence="1" id="KW-0472">Membrane</keyword>
<accession>A0AAE5H0U5</accession>
<name>A0AAE5H0U5_CLOBE</name>
<evidence type="ECO:0000313" key="3">
    <source>
        <dbReference type="Proteomes" id="UP000822184"/>
    </source>
</evidence>
<dbReference type="Proteomes" id="UP000822184">
    <property type="component" value="Unassembled WGS sequence"/>
</dbReference>
<keyword evidence="1" id="KW-0812">Transmembrane</keyword>
<dbReference type="AlphaFoldDB" id="A0AAE5H0U5"/>
<feature type="transmembrane region" description="Helical" evidence="1">
    <location>
        <begin position="6"/>
        <end position="25"/>
    </location>
</feature>
<reference evidence="2" key="1">
    <citation type="submission" date="2020-06" db="EMBL/GenBank/DDBJ databases">
        <title>Genomic insights into acetone-butanol-ethanol (ABE) fermentation by sequencing solventogenic clostridia strains.</title>
        <authorList>
            <person name="Brown S."/>
        </authorList>
    </citation>
    <scope>NUCLEOTIDE SEQUENCE</scope>
    <source>
        <strain evidence="2">DJ123</strain>
    </source>
</reference>
<dbReference type="RefSeq" id="WP_077855639.1">
    <property type="nucleotide sequence ID" value="NZ_JABTDW010000001.1"/>
</dbReference>
<comment type="caution">
    <text evidence="2">The sequence shown here is derived from an EMBL/GenBank/DDBJ whole genome shotgun (WGS) entry which is preliminary data.</text>
</comment>
<organism evidence="2 3">
    <name type="scientific">Clostridium beijerinckii</name>
    <name type="common">Clostridium MP</name>
    <dbReference type="NCBI Taxonomy" id="1520"/>
    <lineage>
        <taxon>Bacteria</taxon>
        <taxon>Bacillati</taxon>
        <taxon>Bacillota</taxon>
        <taxon>Clostridia</taxon>
        <taxon>Eubacteriales</taxon>
        <taxon>Clostridiaceae</taxon>
        <taxon>Clostridium</taxon>
    </lineage>
</organism>
<sequence length="65" mass="7405">MLLSYSDLVVFSIFAIGSLLALLFMETTRANKLADEIEIVNMKLLNEMNEKIDYITTNKEDSSNE</sequence>
<evidence type="ECO:0000256" key="1">
    <source>
        <dbReference type="SAM" id="Phobius"/>
    </source>
</evidence>
<protein>
    <submittedName>
        <fullName evidence="2">Uncharacterized protein</fullName>
    </submittedName>
</protein>
<gene>
    <name evidence="2" type="ORF">BCD95_000368</name>
</gene>
<evidence type="ECO:0000313" key="2">
    <source>
        <dbReference type="EMBL" id="NSB12109.1"/>
    </source>
</evidence>
<dbReference type="EMBL" id="JABTDW010000001">
    <property type="protein sequence ID" value="NSB12109.1"/>
    <property type="molecule type" value="Genomic_DNA"/>
</dbReference>
<proteinExistence type="predicted"/>
<keyword evidence="1" id="KW-1133">Transmembrane helix</keyword>